<accession>A0A0E9RTV7</accession>
<proteinExistence type="predicted"/>
<dbReference type="AlphaFoldDB" id="A0A0E9RTV7"/>
<name>A0A0E9RTV7_ANGAN</name>
<sequence length="60" mass="6652">MTLICALLPQLWASLPVWRRQSVARLGQLASLPAGTHGPWRAPPSPVIVLVSTRWRNVLI</sequence>
<reference evidence="1" key="1">
    <citation type="submission" date="2014-11" db="EMBL/GenBank/DDBJ databases">
        <authorList>
            <person name="Amaro Gonzalez C."/>
        </authorList>
    </citation>
    <scope>NUCLEOTIDE SEQUENCE</scope>
</reference>
<protein>
    <submittedName>
        <fullName evidence="1">Uncharacterized protein</fullName>
    </submittedName>
</protein>
<reference evidence="1" key="2">
    <citation type="journal article" date="2015" name="Fish Shellfish Immunol.">
        <title>Early steps in the European eel (Anguilla anguilla)-Vibrio vulnificus interaction in the gills: Role of the RtxA13 toxin.</title>
        <authorList>
            <person name="Callol A."/>
            <person name="Pajuelo D."/>
            <person name="Ebbesson L."/>
            <person name="Teles M."/>
            <person name="MacKenzie S."/>
            <person name="Amaro C."/>
        </authorList>
    </citation>
    <scope>NUCLEOTIDE SEQUENCE</scope>
</reference>
<dbReference type="EMBL" id="GBXM01076021">
    <property type="protein sequence ID" value="JAH32556.1"/>
    <property type="molecule type" value="Transcribed_RNA"/>
</dbReference>
<organism evidence="1">
    <name type="scientific">Anguilla anguilla</name>
    <name type="common">European freshwater eel</name>
    <name type="synonym">Muraena anguilla</name>
    <dbReference type="NCBI Taxonomy" id="7936"/>
    <lineage>
        <taxon>Eukaryota</taxon>
        <taxon>Metazoa</taxon>
        <taxon>Chordata</taxon>
        <taxon>Craniata</taxon>
        <taxon>Vertebrata</taxon>
        <taxon>Euteleostomi</taxon>
        <taxon>Actinopterygii</taxon>
        <taxon>Neopterygii</taxon>
        <taxon>Teleostei</taxon>
        <taxon>Anguilliformes</taxon>
        <taxon>Anguillidae</taxon>
        <taxon>Anguilla</taxon>
    </lineage>
</organism>
<evidence type="ECO:0000313" key="1">
    <source>
        <dbReference type="EMBL" id="JAH32556.1"/>
    </source>
</evidence>